<proteinExistence type="predicted"/>
<sequence length="97" mass="10967">MQLDDELRFVQAMASAMSSSVSSVSRLGARNIVLIKFVDAVLPLLTSDQCVRIAPEFQRSIEDVMALMDDRRLPAEYHKVLLEETNACLKTLKELRQ</sequence>
<evidence type="ECO:0000313" key="1">
    <source>
        <dbReference type="EMBL" id="AUT64915.1"/>
    </source>
</evidence>
<dbReference type="AlphaFoldDB" id="A0A2I8EZ65"/>
<protein>
    <submittedName>
        <fullName evidence="1">Uncharacterized protein</fullName>
    </submittedName>
</protein>
<gene>
    <name evidence="1" type="ORF">C2L65_35460</name>
</gene>
<dbReference type="KEGG" id="pter:C2L65_35460"/>
<organism evidence="1 2">
    <name type="scientific">Paraburkholderia terrae</name>
    <dbReference type="NCBI Taxonomy" id="311230"/>
    <lineage>
        <taxon>Bacteria</taxon>
        <taxon>Pseudomonadati</taxon>
        <taxon>Pseudomonadota</taxon>
        <taxon>Betaproteobacteria</taxon>
        <taxon>Burkholderiales</taxon>
        <taxon>Burkholderiaceae</taxon>
        <taxon>Paraburkholderia</taxon>
    </lineage>
</organism>
<reference evidence="1 2" key="1">
    <citation type="submission" date="2018-01" db="EMBL/GenBank/DDBJ databases">
        <title>Species boundaries and ecological features among Paraburkholderia terrae DSMZ17804T, P. hospita DSMZ17164T and P. caribensis DSMZ13236T.</title>
        <authorList>
            <person name="Pratama A.A."/>
        </authorList>
    </citation>
    <scope>NUCLEOTIDE SEQUENCE [LARGE SCALE GENOMIC DNA]</scope>
    <source>
        <strain evidence="1 2">DSM 17804</strain>
    </source>
</reference>
<accession>A0A2I8EZ65</accession>
<name>A0A2I8EZ65_9BURK</name>
<evidence type="ECO:0000313" key="2">
    <source>
        <dbReference type="Proteomes" id="UP000243502"/>
    </source>
</evidence>
<dbReference type="EMBL" id="CP026113">
    <property type="protein sequence ID" value="AUT64915.1"/>
    <property type="molecule type" value="Genomic_DNA"/>
</dbReference>
<dbReference type="Proteomes" id="UP000243502">
    <property type="component" value="Chromosome 3"/>
</dbReference>